<sequence>MTCPAATVIQSDCRYSLCVSVTRGFSDVPKVCHVQRHSVHVSVVTEIPRCFLADYWTDKWRIIKADDRRTTICPIRARSIDCRVNIPLLSLVCCLC</sequence>
<comment type="caution">
    <text evidence="1">The sequence shown here is derived from an EMBL/GenBank/DDBJ whole genome shotgun (WGS) entry which is preliminary data.</text>
</comment>
<keyword evidence="2" id="KW-1185">Reference proteome</keyword>
<dbReference type="AlphaFoldDB" id="A0AAD9JEP2"/>
<accession>A0AAD9JEP2</accession>
<protein>
    <submittedName>
        <fullName evidence="1">Uncharacterized protein</fullName>
    </submittedName>
</protein>
<organism evidence="1 2">
    <name type="scientific">Paralvinella palmiformis</name>
    <dbReference type="NCBI Taxonomy" id="53620"/>
    <lineage>
        <taxon>Eukaryota</taxon>
        <taxon>Metazoa</taxon>
        <taxon>Spiralia</taxon>
        <taxon>Lophotrochozoa</taxon>
        <taxon>Annelida</taxon>
        <taxon>Polychaeta</taxon>
        <taxon>Sedentaria</taxon>
        <taxon>Canalipalpata</taxon>
        <taxon>Terebellida</taxon>
        <taxon>Terebelliformia</taxon>
        <taxon>Alvinellidae</taxon>
        <taxon>Paralvinella</taxon>
    </lineage>
</organism>
<gene>
    <name evidence="1" type="ORF">LSH36_380g04055</name>
</gene>
<name>A0AAD9JEP2_9ANNE</name>
<dbReference type="EMBL" id="JAODUP010000380">
    <property type="protein sequence ID" value="KAK2150995.1"/>
    <property type="molecule type" value="Genomic_DNA"/>
</dbReference>
<evidence type="ECO:0000313" key="2">
    <source>
        <dbReference type="Proteomes" id="UP001208570"/>
    </source>
</evidence>
<evidence type="ECO:0000313" key="1">
    <source>
        <dbReference type="EMBL" id="KAK2150995.1"/>
    </source>
</evidence>
<dbReference type="Proteomes" id="UP001208570">
    <property type="component" value="Unassembled WGS sequence"/>
</dbReference>
<reference evidence="1" key="1">
    <citation type="journal article" date="2023" name="Mol. Biol. Evol.">
        <title>Third-Generation Sequencing Reveals the Adaptive Role of the Epigenome in Three Deep-Sea Polychaetes.</title>
        <authorList>
            <person name="Perez M."/>
            <person name="Aroh O."/>
            <person name="Sun Y."/>
            <person name="Lan Y."/>
            <person name="Juniper S.K."/>
            <person name="Young C.R."/>
            <person name="Angers B."/>
            <person name="Qian P.Y."/>
        </authorList>
    </citation>
    <scope>NUCLEOTIDE SEQUENCE</scope>
    <source>
        <strain evidence="1">P08H-3</strain>
    </source>
</reference>
<proteinExistence type="predicted"/>